<gene>
    <name evidence="1" type="ORF">KUCAC02_025407</name>
</gene>
<feature type="non-terminal residue" evidence="1">
    <location>
        <position position="1"/>
    </location>
</feature>
<feature type="non-terminal residue" evidence="1">
    <location>
        <position position="69"/>
    </location>
</feature>
<proteinExistence type="predicted"/>
<evidence type="ECO:0000313" key="1">
    <source>
        <dbReference type="EMBL" id="KAI4803758.1"/>
    </source>
</evidence>
<evidence type="ECO:0000313" key="2">
    <source>
        <dbReference type="Proteomes" id="UP001057452"/>
    </source>
</evidence>
<organism evidence="1 2">
    <name type="scientific">Chaenocephalus aceratus</name>
    <name type="common">Blackfin icefish</name>
    <name type="synonym">Chaenichthys aceratus</name>
    <dbReference type="NCBI Taxonomy" id="36190"/>
    <lineage>
        <taxon>Eukaryota</taxon>
        <taxon>Metazoa</taxon>
        <taxon>Chordata</taxon>
        <taxon>Craniata</taxon>
        <taxon>Vertebrata</taxon>
        <taxon>Euteleostomi</taxon>
        <taxon>Actinopterygii</taxon>
        <taxon>Neopterygii</taxon>
        <taxon>Teleostei</taxon>
        <taxon>Neoteleostei</taxon>
        <taxon>Acanthomorphata</taxon>
        <taxon>Eupercaria</taxon>
        <taxon>Perciformes</taxon>
        <taxon>Notothenioidei</taxon>
        <taxon>Channichthyidae</taxon>
        <taxon>Chaenocephalus</taxon>
    </lineage>
</organism>
<protein>
    <submittedName>
        <fullName evidence="1">Uncharacterized protein</fullName>
    </submittedName>
</protein>
<dbReference type="Proteomes" id="UP001057452">
    <property type="component" value="Chromosome 15"/>
</dbReference>
<accession>A0ACB9VUE9</accession>
<sequence>GSGEEGRGLITTVMGGPGNSLCCGGPRFESRLLPLLLIQSVYKLSPNQTERGSVCCALNTSGHTDRELQ</sequence>
<comment type="caution">
    <text evidence="1">The sequence shown here is derived from an EMBL/GenBank/DDBJ whole genome shotgun (WGS) entry which is preliminary data.</text>
</comment>
<reference evidence="1" key="1">
    <citation type="submission" date="2022-05" db="EMBL/GenBank/DDBJ databases">
        <title>Chromosome-level genome of Chaenocephalus aceratus.</title>
        <authorList>
            <person name="Park H."/>
        </authorList>
    </citation>
    <scope>NUCLEOTIDE SEQUENCE</scope>
    <source>
        <strain evidence="1">KU_202001</strain>
    </source>
</reference>
<keyword evidence="2" id="KW-1185">Reference proteome</keyword>
<name>A0ACB9VUE9_CHAAC</name>
<dbReference type="EMBL" id="CM043799">
    <property type="protein sequence ID" value="KAI4803758.1"/>
    <property type="molecule type" value="Genomic_DNA"/>
</dbReference>